<gene>
    <name evidence="2" type="primary">DDZ39_07810</name>
    <name evidence="2" type="ORF">TNCV_3978881</name>
</gene>
<dbReference type="InterPro" id="IPR005135">
    <property type="entry name" value="Endo/exonuclease/phosphatase"/>
</dbReference>
<dbReference type="EMBL" id="BMAU01021423">
    <property type="protein sequence ID" value="GFY34428.1"/>
    <property type="molecule type" value="Genomic_DNA"/>
</dbReference>
<accession>A0A8X7BKE0</accession>
<keyword evidence="2" id="KW-0695">RNA-directed DNA polymerase</keyword>
<organism evidence="2 3">
    <name type="scientific">Trichonephila clavipes</name>
    <name type="common">Golden silk orbweaver</name>
    <name type="synonym">Nephila clavipes</name>
    <dbReference type="NCBI Taxonomy" id="2585209"/>
    <lineage>
        <taxon>Eukaryota</taxon>
        <taxon>Metazoa</taxon>
        <taxon>Ecdysozoa</taxon>
        <taxon>Arthropoda</taxon>
        <taxon>Chelicerata</taxon>
        <taxon>Arachnida</taxon>
        <taxon>Araneae</taxon>
        <taxon>Araneomorphae</taxon>
        <taxon>Entelegynae</taxon>
        <taxon>Araneoidea</taxon>
        <taxon>Nephilidae</taxon>
        <taxon>Trichonephila</taxon>
    </lineage>
</organism>
<dbReference type="AlphaFoldDB" id="A0A8X7BKE0"/>
<keyword evidence="2" id="KW-0548">Nucleotidyltransferase</keyword>
<dbReference type="InterPro" id="IPR052560">
    <property type="entry name" value="RdDP_mobile_element"/>
</dbReference>
<dbReference type="PANTHER" id="PTHR36688:SF2">
    <property type="entry name" value="ENDONUCLEASE_EXONUCLEASE_PHOSPHATASE DOMAIN-CONTAINING PROTEIN"/>
    <property type="match status" value="1"/>
</dbReference>
<sequence>MASHGPEHQPGIGYPERGNIICIMYQYSTRTLNILQLNINGTQKKIEELTEILNVNKVHIACLQETKLKPNLKLKFKGFTTLRKDRKDRSDYDVNSTKVQAITALLPQQGVTIINAYHPDNSDINLDLFNTLLDTKSDTKILLGNLNAKNPSWGSRTLDLKGSQIEYLLCDNDLSILNDKRSTYLSKTNGTTSTLDITAINQQTASQATWKILKNAISDHFSIITSISQRVDCTIQSKRSWNFRKANWGKFTSELETLCSLSSPHTLDERLQSFASHINAAAKRSIPRVKRRDDWARFGKTPT</sequence>
<protein>
    <submittedName>
        <fullName evidence="2">Reverse transcriptase domain-containing protein</fullName>
    </submittedName>
</protein>
<proteinExistence type="predicted"/>
<dbReference type="Pfam" id="PF14529">
    <property type="entry name" value="Exo_endo_phos_2"/>
    <property type="match status" value="1"/>
</dbReference>
<evidence type="ECO:0000313" key="3">
    <source>
        <dbReference type="Proteomes" id="UP000887159"/>
    </source>
</evidence>
<name>A0A8X7BKE0_TRICX</name>
<dbReference type="Gene3D" id="3.60.10.10">
    <property type="entry name" value="Endonuclease/exonuclease/phosphatase"/>
    <property type="match status" value="1"/>
</dbReference>
<evidence type="ECO:0000259" key="1">
    <source>
        <dbReference type="Pfam" id="PF14529"/>
    </source>
</evidence>
<comment type="caution">
    <text evidence="2">The sequence shown here is derived from an EMBL/GenBank/DDBJ whole genome shotgun (WGS) entry which is preliminary data.</text>
</comment>
<reference evidence="2" key="1">
    <citation type="submission" date="2020-08" db="EMBL/GenBank/DDBJ databases">
        <title>Multicomponent nature underlies the extraordinary mechanical properties of spider dragline silk.</title>
        <authorList>
            <person name="Kono N."/>
            <person name="Nakamura H."/>
            <person name="Mori M."/>
            <person name="Yoshida Y."/>
            <person name="Ohtoshi R."/>
            <person name="Malay A.D."/>
            <person name="Moran D.A.P."/>
            <person name="Tomita M."/>
            <person name="Numata K."/>
            <person name="Arakawa K."/>
        </authorList>
    </citation>
    <scope>NUCLEOTIDE SEQUENCE</scope>
</reference>
<dbReference type="InterPro" id="IPR036691">
    <property type="entry name" value="Endo/exonu/phosph_ase_sf"/>
</dbReference>
<dbReference type="PANTHER" id="PTHR36688">
    <property type="entry name" value="ENDO/EXONUCLEASE/PHOSPHATASE DOMAIN-CONTAINING PROTEIN"/>
    <property type="match status" value="1"/>
</dbReference>
<dbReference type="GO" id="GO:0003964">
    <property type="term" value="F:RNA-directed DNA polymerase activity"/>
    <property type="evidence" value="ECO:0007669"/>
    <property type="project" value="UniProtKB-KW"/>
</dbReference>
<keyword evidence="3" id="KW-1185">Reference proteome</keyword>
<feature type="domain" description="Endonuclease/exonuclease/phosphatase" evidence="1">
    <location>
        <begin position="112"/>
        <end position="224"/>
    </location>
</feature>
<keyword evidence="2" id="KW-0808">Transferase</keyword>
<dbReference type="Proteomes" id="UP000887159">
    <property type="component" value="Unassembled WGS sequence"/>
</dbReference>
<dbReference type="SUPFAM" id="SSF56219">
    <property type="entry name" value="DNase I-like"/>
    <property type="match status" value="1"/>
</dbReference>
<evidence type="ECO:0000313" key="2">
    <source>
        <dbReference type="EMBL" id="GFY34428.1"/>
    </source>
</evidence>